<proteinExistence type="predicted"/>
<protein>
    <submittedName>
        <fullName evidence="1">Uncharacterized protein</fullName>
    </submittedName>
</protein>
<evidence type="ECO:0000313" key="1">
    <source>
        <dbReference type="EMBL" id="KAI4586318.1"/>
    </source>
</evidence>
<reference evidence="1" key="1">
    <citation type="submission" date="2022-03" db="EMBL/GenBank/DDBJ databases">
        <title>Genomic analyses of argali, domestic sheep and their hybrids provide insights into chromosomal evolution, heterosis and genetic basis of agronomic traits.</title>
        <authorList>
            <person name="Li M."/>
        </authorList>
    </citation>
    <scope>NUCLEOTIDE SEQUENCE</scope>
    <source>
        <strain evidence="1">F1 hybrid</strain>
    </source>
</reference>
<gene>
    <name evidence="1" type="ORF">MJG53_004105</name>
</gene>
<evidence type="ECO:0000313" key="2">
    <source>
        <dbReference type="Proteomes" id="UP001057279"/>
    </source>
</evidence>
<dbReference type="Proteomes" id="UP001057279">
    <property type="component" value="Linkage Group LG03"/>
</dbReference>
<dbReference type="EMBL" id="CM043028">
    <property type="protein sequence ID" value="KAI4586318.1"/>
    <property type="molecule type" value="Genomic_DNA"/>
</dbReference>
<organism evidence="1 2">
    <name type="scientific">Ovis ammon polii x Ovis aries</name>
    <dbReference type="NCBI Taxonomy" id="2918886"/>
    <lineage>
        <taxon>Eukaryota</taxon>
        <taxon>Metazoa</taxon>
        <taxon>Chordata</taxon>
        <taxon>Craniata</taxon>
        <taxon>Vertebrata</taxon>
        <taxon>Euteleostomi</taxon>
        <taxon>Mammalia</taxon>
        <taxon>Eutheria</taxon>
        <taxon>Laurasiatheria</taxon>
        <taxon>Artiodactyla</taxon>
        <taxon>Ruminantia</taxon>
        <taxon>Pecora</taxon>
        <taxon>Bovidae</taxon>
        <taxon>Caprinae</taxon>
        <taxon>Ovis</taxon>
    </lineage>
</organism>
<name>A0ACB9V9B4_9CETA</name>
<sequence length="389" mass="45639">MQSDHKDASKEEADEKKRDVNDKQYKHCKRRLIFALAISVVINVLTNIVIYFSVKEDRIAQYFCPDNWIGFQDKCYYFSEEEEDWNSSRYNCLSQNASLVMIATTKEKRFLMRFKCTSDHWIWQDMTENLTGQWVDENIHNKGSLTGWEFTAFTSDFLFLQLLMKQCDMLLIKQKHYCDGDREKMFQRDPTSGENVEEGRSGKLLQILYLLSQSGRILQRICLAIISFVTSAKFYRFIFIASLAANLMLFYPLFPVRRRELDSHVLHVPCLKGWIGFGSKCFYFSEDTRNWTFSQTFCTSLEAVLAQFETKDELNFLIRYKGPFDHWIGLHRESSHHVWQWTDNSKYNASFAITGDATCGYLNDLGVSSARSYTDRKWICSKQIMSPCP</sequence>
<accession>A0ACB9V9B4</accession>
<comment type="caution">
    <text evidence="1">The sequence shown here is derived from an EMBL/GenBank/DDBJ whole genome shotgun (WGS) entry which is preliminary data.</text>
</comment>
<keyword evidence="2" id="KW-1185">Reference proteome</keyword>